<dbReference type="STRING" id="163359.A9R16_14815"/>
<sequence length="232" mass="24903">MAGPVLKKTLVRDESFAGVTYHIEGDIVPVLEVVLAATPVFFEHHILLWKSPSTRIGVKAVKGLLRRAISGMPILLASATGPGTIAFSRDGAGQIVPIHLAPGQAIDVREHQYLAATDQVSYSVTRIKGIMNWVFGGNTLIVDQFRAEAAPGIVWLHGFGNVFEVTLGAEESIDLEPGGWLYKDPTVAIKTVTQSLSSGLFGSAASFFWNRFTGPGRVGIQSMYVPTLAVET</sequence>
<dbReference type="InterPro" id="IPR016031">
    <property type="entry name" value="Trp_RNA-bd_attenuator-like_dom"/>
</dbReference>
<evidence type="ECO:0000313" key="2">
    <source>
        <dbReference type="Proteomes" id="UP000253250"/>
    </source>
</evidence>
<dbReference type="PANTHER" id="PTHR43657">
    <property type="entry name" value="TRYPTOPHAN RNA-BINDING ATTENUATOR PROTEIN-LIKE PROTEIN"/>
    <property type="match status" value="1"/>
</dbReference>
<dbReference type="AlphaFoldDB" id="A0A1C2FZW6"/>
<comment type="caution">
    <text evidence="1">The sequence shown here is derived from an EMBL/GenBank/DDBJ whole genome shotgun (WGS) entry which is preliminary data.</text>
</comment>
<dbReference type="EMBL" id="PSYR01000002">
    <property type="protein sequence ID" value="RCN56993.1"/>
    <property type="molecule type" value="Genomic_DNA"/>
</dbReference>
<reference evidence="1 2" key="1">
    <citation type="submission" date="2018-02" db="EMBL/GenBank/DDBJ databases">
        <title>Insights into the biology of acidophilic members of the Acidiferrobacteraceae family derived from comparative genomic analyses.</title>
        <authorList>
            <person name="Issotta F."/>
            <person name="Thyssen C."/>
            <person name="Mena C."/>
            <person name="Moya A."/>
            <person name="Bellenberg S."/>
            <person name="Sproer C."/>
            <person name="Covarrubias P.C."/>
            <person name="Sand W."/>
            <person name="Quatrini R."/>
            <person name="Vera M."/>
        </authorList>
    </citation>
    <scope>NUCLEOTIDE SEQUENCE [LARGE SCALE GENOMIC DNA]</scope>
    <source>
        <strain evidence="2">m-1</strain>
    </source>
</reference>
<dbReference type="Pfam" id="PF01987">
    <property type="entry name" value="AIM24"/>
    <property type="match status" value="1"/>
</dbReference>
<dbReference type="Proteomes" id="UP000253250">
    <property type="component" value="Unassembled WGS sequence"/>
</dbReference>
<dbReference type="Gene3D" id="3.60.160.10">
    <property type="entry name" value="Mitochondrial biogenesis AIM24"/>
    <property type="match status" value="1"/>
</dbReference>
<dbReference type="PANTHER" id="PTHR43657:SF1">
    <property type="entry name" value="ALTERED INHERITANCE OF MITOCHONDRIA PROTEIN 24, MITOCHONDRIAL"/>
    <property type="match status" value="1"/>
</dbReference>
<dbReference type="SUPFAM" id="SSF51219">
    <property type="entry name" value="TRAP-like"/>
    <property type="match status" value="1"/>
</dbReference>
<protein>
    <submittedName>
        <fullName evidence="1">Uncharacterized protein</fullName>
    </submittedName>
</protein>
<dbReference type="InterPro" id="IPR002838">
    <property type="entry name" value="AIM24"/>
</dbReference>
<dbReference type="InterPro" id="IPR036983">
    <property type="entry name" value="AIM24_sf"/>
</dbReference>
<accession>A0A1C2FZW6</accession>
<proteinExistence type="predicted"/>
<dbReference type="RefSeq" id="WP_065971393.1">
    <property type="nucleotide sequence ID" value="NZ_CP080624.1"/>
</dbReference>
<evidence type="ECO:0000313" key="1">
    <source>
        <dbReference type="EMBL" id="RCN56993.1"/>
    </source>
</evidence>
<organism evidence="1 2">
    <name type="scientific">Acidiferrobacter thiooxydans</name>
    <dbReference type="NCBI Taxonomy" id="163359"/>
    <lineage>
        <taxon>Bacteria</taxon>
        <taxon>Pseudomonadati</taxon>
        <taxon>Pseudomonadota</taxon>
        <taxon>Gammaproteobacteria</taxon>
        <taxon>Acidiferrobacterales</taxon>
        <taxon>Acidiferrobacteraceae</taxon>
        <taxon>Acidiferrobacter</taxon>
    </lineage>
</organism>
<keyword evidence="2" id="KW-1185">Reference proteome</keyword>
<gene>
    <name evidence="1" type="ORF">C4900_14790</name>
</gene>
<name>A0A1C2FZW6_9GAMM</name>
<dbReference type="OrthoDB" id="9779518at2"/>